<dbReference type="AlphaFoldDB" id="A0AAF0ZRJ8"/>
<keyword evidence="2" id="KW-1185">Reference proteome</keyword>
<proteinExistence type="predicted"/>
<dbReference type="EMBL" id="CP133620">
    <property type="protein sequence ID" value="WMV47223.1"/>
    <property type="molecule type" value="Genomic_DNA"/>
</dbReference>
<dbReference type="Proteomes" id="UP001234989">
    <property type="component" value="Chromosome 9"/>
</dbReference>
<protein>
    <submittedName>
        <fullName evidence="1">Uncharacterized protein</fullName>
    </submittedName>
</protein>
<evidence type="ECO:0000313" key="1">
    <source>
        <dbReference type="EMBL" id="WMV47223.1"/>
    </source>
</evidence>
<gene>
    <name evidence="1" type="ORF">MTR67_040608</name>
</gene>
<organism evidence="1 2">
    <name type="scientific">Solanum verrucosum</name>
    <dbReference type="NCBI Taxonomy" id="315347"/>
    <lineage>
        <taxon>Eukaryota</taxon>
        <taxon>Viridiplantae</taxon>
        <taxon>Streptophyta</taxon>
        <taxon>Embryophyta</taxon>
        <taxon>Tracheophyta</taxon>
        <taxon>Spermatophyta</taxon>
        <taxon>Magnoliopsida</taxon>
        <taxon>eudicotyledons</taxon>
        <taxon>Gunneridae</taxon>
        <taxon>Pentapetalae</taxon>
        <taxon>asterids</taxon>
        <taxon>lamiids</taxon>
        <taxon>Solanales</taxon>
        <taxon>Solanaceae</taxon>
        <taxon>Solanoideae</taxon>
        <taxon>Solaneae</taxon>
        <taxon>Solanum</taxon>
    </lineage>
</organism>
<sequence length="74" mass="8738">MNPTFIFLLLYDHQHLPLVCHVNPISQHADRHILVEQWIQEVISIEAPSLVDELATLCKWPFFFFASFPYFLPL</sequence>
<accession>A0AAF0ZRJ8</accession>
<evidence type="ECO:0000313" key="2">
    <source>
        <dbReference type="Proteomes" id="UP001234989"/>
    </source>
</evidence>
<reference evidence="1" key="1">
    <citation type="submission" date="2023-08" db="EMBL/GenBank/DDBJ databases">
        <title>A de novo genome assembly of Solanum verrucosum Schlechtendal, a Mexican diploid species geographically isolated from the other diploid A-genome species in potato relatives.</title>
        <authorList>
            <person name="Hosaka K."/>
        </authorList>
    </citation>
    <scope>NUCLEOTIDE SEQUENCE</scope>
    <source>
        <tissue evidence="1">Young leaves</tissue>
    </source>
</reference>
<name>A0AAF0ZRJ8_SOLVR</name>